<organism evidence="1 2">
    <name type="scientific">Caulobacter phage CcrBL9</name>
    <dbReference type="NCBI Taxonomy" id="2283270"/>
    <lineage>
        <taxon>Viruses</taxon>
        <taxon>Duplodnaviria</taxon>
        <taxon>Heunggongvirae</taxon>
        <taxon>Uroviricota</taxon>
        <taxon>Caudoviricetes</taxon>
        <taxon>Jeanschmidtviridae</taxon>
        <taxon>Bertelyvirus</taxon>
        <taxon>Bertelyvirus BL9</taxon>
    </lineage>
</organism>
<evidence type="ECO:0000313" key="1">
    <source>
        <dbReference type="EMBL" id="AXQ69395.1"/>
    </source>
</evidence>
<evidence type="ECO:0000313" key="2">
    <source>
        <dbReference type="Proteomes" id="UP000259421"/>
    </source>
</evidence>
<proteinExistence type="predicted"/>
<accession>A0A385EED8</accession>
<sequence length="100" mass="11284">MADLLQTWDRLDAAIQRVLTSTIEDVSPRAQVLDTMREEMRDVLQQRARHQDLIVKALEAYDDVLKAGSQEAADVPGAQAFIAHNDHIRLKIAEAIELHL</sequence>
<protein>
    <submittedName>
        <fullName evidence="1">Uncharacterized protein</fullName>
    </submittedName>
</protein>
<reference evidence="1 2" key="2">
    <citation type="submission" date="2018-09" db="EMBL/GenBank/DDBJ databases">
        <title>Giant CbK-like Caulobacter bacteriophages have genetically divergent genomes.</title>
        <authorList>
            <person name="Wilson K."/>
            <person name="Ely B."/>
        </authorList>
    </citation>
    <scope>NUCLEOTIDE SEQUENCE [LARGE SCALE GENOMIC DNA]</scope>
</reference>
<dbReference type="Proteomes" id="UP000259421">
    <property type="component" value="Segment"/>
</dbReference>
<dbReference type="EMBL" id="MH588546">
    <property type="protein sequence ID" value="AXQ69395.1"/>
    <property type="molecule type" value="Genomic_DNA"/>
</dbReference>
<gene>
    <name evidence="1" type="ORF">CcrBL9_gp371</name>
</gene>
<keyword evidence="2" id="KW-1185">Reference proteome</keyword>
<name>A0A385EED8_9CAUD</name>
<reference evidence="2" key="1">
    <citation type="submission" date="2018-07" db="EMBL/GenBank/DDBJ databases">
        <title>Giant CbK-like Caulobacter bacteriophages have genetically divergent genomes.</title>
        <authorList>
            <person name="Wilson K.M."/>
            <person name="Ely B."/>
        </authorList>
    </citation>
    <scope>NUCLEOTIDE SEQUENCE [LARGE SCALE GENOMIC DNA]</scope>
</reference>